<name>A0A9W9A7Y9_9AGAR</name>
<proteinExistence type="inferred from homology"/>
<evidence type="ECO:0000313" key="5">
    <source>
        <dbReference type="Proteomes" id="UP001150266"/>
    </source>
</evidence>
<dbReference type="Pfam" id="PF05970">
    <property type="entry name" value="PIF1"/>
    <property type="match status" value="1"/>
</dbReference>
<keyword evidence="1" id="KW-0347">Helicase</keyword>
<dbReference type="EC" id="5.6.2.3" evidence="1"/>
<dbReference type="GO" id="GO:0043139">
    <property type="term" value="F:5'-3' DNA helicase activity"/>
    <property type="evidence" value="ECO:0007669"/>
    <property type="project" value="UniProtKB-EC"/>
</dbReference>
<dbReference type="EMBL" id="JAOTPV010000011">
    <property type="protein sequence ID" value="KAJ4476617.1"/>
    <property type="molecule type" value="Genomic_DNA"/>
</dbReference>
<protein>
    <recommendedName>
        <fullName evidence="1">ATP-dependent DNA helicase</fullName>
        <ecNumber evidence="1">5.6.2.3</ecNumber>
    </recommendedName>
</protein>
<dbReference type="SUPFAM" id="SSF52540">
    <property type="entry name" value="P-loop containing nucleoside triphosphate hydrolases"/>
    <property type="match status" value="1"/>
</dbReference>
<evidence type="ECO:0000313" key="4">
    <source>
        <dbReference type="EMBL" id="KAJ4476617.1"/>
    </source>
</evidence>
<keyword evidence="1" id="KW-0227">DNA damage</keyword>
<dbReference type="OrthoDB" id="432234at2759"/>
<keyword evidence="1" id="KW-0547">Nucleotide-binding</keyword>
<keyword evidence="5" id="KW-1185">Reference proteome</keyword>
<keyword evidence="1" id="KW-0067">ATP-binding</keyword>
<comment type="cofactor">
    <cofactor evidence="1">
        <name>Mg(2+)</name>
        <dbReference type="ChEBI" id="CHEBI:18420"/>
    </cofactor>
</comment>
<accession>A0A9W9A7Y9</accession>
<dbReference type="GO" id="GO:0016787">
    <property type="term" value="F:hydrolase activity"/>
    <property type="evidence" value="ECO:0007669"/>
    <property type="project" value="UniProtKB-KW"/>
</dbReference>
<reference evidence="4" key="1">
    <citation type="submission" date="2022-08" db="EMBL/GenBank/DDBJ databases">
        <title>A Global Phylogenomic Analysis of the Shiitake Genus Lentinula.</title>
        <authorList>
            <consortium name="DOE Joint Genome Institute"/>
            <person name="Sierra-Patev S."/>
            <person name="Min B."/>
            <person name="Naranjo-Ortiz M."/>
            <person name="Looney B."/>
            <person name="Konkel Z."/>
            <person name="Slot J.C."/>
            <person name="Sakamoto Y."/>
            <person name="Steenwyk J.L."/>
            <person name="Rokas A."/>
            <person name="Carro J."/>
            <person name="Camarero S."/>
            <person name="Ferreira P."/>
            <person name="Molpeceres G."/>
            <person name="Ruiz-Duenas F.J."/>
            <person name="Serrano A."/>
            <person name="Henrissat B."/>
            <person name="Drula E."/>
            <person name="Hughes K.W."/>
            <person name="Mata J.L."/>
            <person name="Ishikawa N.K."/>
            <person name="Vargas-Isla R."/>
            <person name="Ushijima S."/>
            <person name="Smith C.A."/>
            <person name="Ahrendt S."/>
            <person name="Andreopoulos W."/>
            <person name="He G."/>
            <person name="Labutti K."/>
            <person name="Lipzen A."/>
            <person name="Ng V."/>
            <person name="Riley R."/>
            <person name="Sandor L."/>
            <person name="Barry K."/>
            <person name="Martinez A.T."/>
            <person name="Xiao Y."/>
            <person name="Gibbons J.G."/>
            <person name="Terashima K."/>
            <person name="Grigoriev I.V."/>
            <person name="Hibbett D.S."/>
        </authorList>
    </citation>
    <scope>NUCLEOTIDE SEQUENCE</scope>
    <source>
        <strain evidence="4">JLM2183</strain>
    </source>
</reference>
<dbReference type="GO" id="GO:0000723">
    <property type="term" value="P:telomere maintenance"/>
    <property type="evidence" value="ECO:0007669"/>
    <property type="project" value="InterPro"/>
</dbReference>
<dbReference type="GO" id="GO:0006310">
    <property type="term" value="P:DNA recombination"/>
    <property type="evidence" value="ECO:0007669"/>
    <property type="project" value="UniProtKB-KW"/>
</dbReference>
<dbReference type="InterPro" id="IPR010285">
    <property type="entry name" value="DNA_helicase_pif1-like_DEAD"/>
</dbReference>
<dbReference type="Proteomes" id="UP001150266">
    <property type="component" value="Unassembled WGS sequence"/>
</dbReference>
<feature type="compositionally biased region" description="Pro residues" evidence="2">
    <location>
        <begin position="84"/>
        <end position="98"/>
    </location>
</feature>
<dbReference type="GO" id="GO:0006281">
    <property type="term" value="P:DNA repair"/>
    <property type="evidence" value="ECO:0007669"/>
    <property type="project" value="UniProtKB-KW"/>
</dbReference>
<feature type="region of interest" description="Disordered" evidence="2">
    <location>
        <begin position="58"/>
        <end position="98"/>
    </location>
</feature>
<sequence>MQYFVVIGREGPQIEEILDELLRSLLQLVPYHFGQAGFNSRPAAEDCLNILKAQLPSPSVNTDEDLDRYPNSSTHWEESGEAPLPMPLSPSTTPSPSPCLPTVLSATVDIAPENQNQAPRADLIELSEEQNQVLETVKAGGNVFFTGPAGTGKSLLLREIIEALRSMRKRVAVTASTGIAGMRRH</sequence>
<comment type="catalytic activity">
    <reaction evidence="1">
        <text>ATP + H2O = ADP + phosphate + H(+)</text>
        <dbReference type="Rhea" id="RHEA:13065"/>
        <dbReference type="ChEBI" id="CHEBI:15377"/>
        <dbReference type="ChEBI" id="CHEBI:15378"/>
        <dbReference type="ChEBI" id="CHEBI:30616"/>
        <dbReference type="ChEBI" id="CHEBI:43474"/>
        <dbReference type="ChEBI" id="CHEBI:456216"/>
        <dbReference type="EC" id="5.6.2.3"/>
    </reaction>
</comment>
<evidence type="ECO:0000256" key="1">
    <source>
        <dbReference type="RuleBase" id="RU363044"/>
    </source>
</evidence>
<dbReference type="AlphaFoldDB" id="A0A9W9A7Y9"/>
<organism evidence="4 5">
    <name type="scientific">Lentinula aciculospora</name>
    <dbReference type="NCBI Taxonomy" id="153920"/>
    <lineage>
        <taxon>Eukaryota</taxon>
        <taxon>Fungi</taxon>
        <taxon>Dikarya</taxon>
        <taxon>Basidiomycota</taxon>
        <taxon>Agaricomycotina</taxon>
        <taxon>Agaricomycetes</taxon>
        <taxon>Agaricomycetidae</taxon>
        <taxon>Agaricales</taxon>
        <taxon>Marasmiineae</taxon>
        <taxon>Omphalotaceae</taxon>
        <taxon>Lentinula</taxon>
    </lineage>
</organism>
<feature type="domain" description="DNA helicase Pif1-like DEAD-box helicase" evidence="3">
    <location>
        <begin position="126"/>
        <end position="182"/>
    </location>
</feature>
<evidence type="ECO:0000259" key="3">
    <source>
        <dbReference type="Pfam" id="PF05970"/>
    </source>
</evidence>
<keyword evidence="1" id="KW-0233">DNA recombination</keyword>
<comment type="caution">
    <text evidence="4">The sequence shown here is derived from an EMBL/GenBank/DDBJ whole genome shotgun (WGS) entry which is preliminary data.</text>
</comment>
<comment type="similarity">
    <text evidence="1">Belongs to the helicase family.</text>
</comment>
<dbReference type="InterPro" id="IPR027417">
    <property type="entry name" value="P-loop_NTPase"/>
</dbReference>
<evidence type="ECO:0000256" key="2">
    <source>
        <dbReference type="SAM" id="MobiDB-lite"/>
    </source>
</evidence>
<dbReference type="Gene3D" id="3.40.50.300">
    <property type="entry name" value="P-loop containing nucleotide triphosphate hydrolases"/>
    <property type="match status" value="1"/>
</dbReference>
<gene>
    <name evidence="4" type="ORF">J3R30DRAFT_310635</name>
</gene>
<keyword evidence="1" id="KW-0378">Hydrolase</keyword>
<keyword evidence="1" id="KW-0234">DNA repair</keyword>
<dbReference type="GO" id="GO:0005524">
    <property type="term" value="F:ATP binding"/>
    <property type="evidence" value="ECO:0007669"/>
    <property type="project" value="UniProtKB-KW"/>
</dbReference>